<organism evidence="8">
    <name type="scientific">Caulobacter sp. 73W</name>
    <dbReference type="NCBI Taxonomy" id="3161137"/>
    <lineage>
        <taxon>Bacteria</taxon>
        <taxon>Pseudomonadati</taxon>
        <taxon>Pseudomonadota</taxon>
        <taxon>Alphaproteobacteria</taxon>
        <taxon>Caulobacterales</taxon>
        <taxon>Caulobacteraceae</taxon>
        <taxon>Caulobacter</taxon>
    </lineage>
</organism>
<evidence type="ECO:0000313" key="8">
    <source>
        <dbReference type="EMBL" id="XDO98576.1"/>
    </source>
</evidence>
<dbReference type="Pfam" id="PF02482">
    <property type="entry name" value="Ribosomal_S30AE"/>
    <property type="match status" value="1"/>
</dbReference>
<comment type="subunit">
    <text evidence="2">Associates exclusively with 100S ribosomes, which are dimers of 70S ribosomes.</text>
</comment>
<evidence type="ECO:0000256" key="2">
    <source>
        <dbReference type="ARBA" id="ARBA00038695"/>
    </source>
</evidence>
<comment type="subcellular location">
    <subcellularLocation>
        <location evidence="4">Cytoplasm</location>
    </subcellularLocation>
</comment>
<accession>A0AB39KYW5</accession>
<dbReference type="CDD" id="cd00552">
    <property type="entry name" value="RaiA"/>
    <property type="match status" value="1"/>
</dbReference>
<dbReference type="GO" id="GO:0045900">
    <property type="term" value="P:negative regulation of translational elongation"/>
    <property type="evidence" value="ECO:0007669"/>
    <property type="project" value="TreeGrafter"/>
</dbReference>
<dbReference type="SUPFAM" id="SSF69754">
    <property type="entry name" value="Ribosome binding protein Y (YfiA homologue)"/>
    <property type="match status" value="1"/>
</dbReference>
<comment type="similarity">
    <text evidence="4">Belongs to the HPF/YfiA ribosome-associated protein family. Long HPF subfamily.</text>
</comment>
<dbReference type="InterPro" id="IPR034694">
    <property type="entry name" value="HPF_long/plastid"/>
</dbReference>
<comment type="function">
    <text evidence="4">Required for dimerization of active 70S ribosomes into 100S ribosomes in stationary phase; 100S ribosomes are translationally inactive and sometimes present during exponential growth.</text>
</comment>
<proteinExistence type="inferred from homology"/>
<dbReference type="PANTHER" id="PTHR33231">
    <property type="entry name" value="30S RIBOSOMAL PROTEIN"/>
    <property type="match status" value="1"/>
</dbReference>
<keyword evidence="5" id="KW-0175">Coiled coil</keyword>
<dbReference type="GO" id="GO:0043024">
    <property type="term" value="F:ribosomal small subunit binding"/>
    <property type="evidence" value="ECO:0007669"/>
    <property type="project" value="TreeGrafter"/>
</dbReference>
<dbReference type="InterPro" id="IPR036567">
    <property type="entry name" value="RHF-like"/>
</dbReference>
<dbReference type="GO" id="GO:0022627">
    <property type="term" value="C:cytosolic small ribosomal subunit"/>
    <property type="evidence" value="ECO:0007669"/>
    <property type="project" value="TreeGrafter"/>
</dbReference>
<evidence type="ECO:0000256" key="4">
    <source>
        <dbReference type="HAMAP-Rule" id="MF_00839"/>
    </source>
</evidence>
<reference evidence="8" key="1">
    <citation type="submission" date="2024-06" db="EMBL/GenBank/DDBJ databases">
        <title>Caulobacter inopinatus, sp. nov.</title>
        <authorList>
            <person name="Donachie S.P."/>
        </authorList>
    </citation>
    <scope>NUCLEOTIDE SEQUENCE</scope>
    <source>
        <strain evidence="8">73W</strain>
    </source>
</reference>
<gene>
    <name evidence="8" type="primary">raiA</name>
    <name evidence="4" type="synonym">hpf</name>
    <name evidence="8" type="ORF">ABOZ73_09210</name>
</gene>
<dbReference type="RefSeq" id="WP_369062451.1">
    <property type="nucleotide sequence ID" value="NZ_CP158375.1"/>
</dbReference>
<dbReference type="InterPro" id="IPR032528">
    <property type="entry name" value="Ribosom_S30AE_C"/>
</dbReference>
<dbReference type="PANTHER" id="PTHR33231:SF1">
    <property type="entry name" value="30S RIBOSOMAL PROTEIN"/>
    <property type="match status" value="1"/>
</dbReference>
<keyword evidence="4" id="KW-0963">Cytoplasm</keyword>
<dbReference type="AlphaFoldDB" id="A0AB39KYW5"/>
<keyword evidence="1 4" id="KW-0810">Translation regulation</keyword>
<feature type="domain" description="Sigma 54 modulation/S30EA ribosomal protein C-terminal" evidence="7">
    <location>
        <begin position="138"/>
        <end position="190"/>
    </location>
</feature>
<dbReference type="InterPro" id="IPR050574">
    <property type="entry name" value="HPF/YfiA_ribosome-assoc"/>
</dbReference>
<evidence type="ECO:0000256" key="5">
    <source>
        <dbReference type="SAM" id="Coils"/>
    </source>
</evidence>
<dbReference type="HAMAP" id="MF_00839">
    <property type="entry name" value="HPF"/>
    <property type="match status" value="1"/>
</dbReference>
<dbReference type="InterPro" id="IPR003489">
    <property type="entry name" value="RHF/RaiA"/>
</dbReference>
<sequence>MQVQISGKHVAVGDALRTRVTDEISSSIGKYFERGGDADIVVSREGHAFRVDCSVLLASGQQLQSHALGGDAHGAFDAALAKIETRIRRYKRRLKSHTNAAAAKSAETAQFYVLRAPDRDDEADEDWFSEADHGAPSAMVIAETQAELKTMTVSMAVMELDLTEGQAIVFRNAAHGGLSVVYRRSDGNIGWIDPERTSNGHASSRANGAAHNGVSSGTQ</sequence>
<evidence type="ECO:0000256" key="6">
    <source>
        <dbReference type="SAM" id="MobiDB-lite"/>
    </source>
</evidence>
<protein>
    <recommendedName>
        <fullName evidence="3 4">Ribosome hibernation promoting factor</fullName>
        <shortName evidence="4">HPF</shortName>
    </recommendedName>
</protein>
<dbReference type="NCBIfam" id="TIGR00741">
    <property type="entry name" value="yfiA"/>
    <property type="match status" value="1"/>
</dbReference>
<dbReference type="Gene3D" id="3.30.505.50">
    <property type="entry name" value="Sigma 54 modulation/S30EA ribosomal protein, C-terminal domain"/>
    <property type="match status" value="1"/>
</dbReference>
<name>A0AB39KYW5_9CAUL</name>
<comment type="subunit">
    <text evidence="4">Interacts with 100S ribosomes.</text>
</comment>
<dbReference type="InterPro" id="IPR038416">
    <property type="entry name" value="Ribosom_S30AE_C_sf"/>
</dbReference>
<evidence type="ECO:0000256" key="3">
    <source>
        <dbReference type="ARBA" id="ARBA00041148"/>
    </source>
</evidence>
<evidence type="ECO:0000256" key="1">
    <source>
        <dbReference type="ARBA" id="ARBA00022845"/>
    </source>
</evidence>
<dbReference type="EMBL" id="CP158375">
    <property type="protein sequence ID" value="XDO98576.1"/>
    <property type="molecule type" value="Genomic_DNA"/>
</dbReference>
<feature type="region of interest" description="Disordered" evidence="6">
    <location>
        <begin position="193"/>
        <end position="219"/>
    </location>
</feature>
<feature type="coiled-coil region" evidence="5">
    <location>
        <begin position="80"/>
        <end position="107"/>
    </location>
</feature>
<evidence type="ECO:0000259" key="7">
    <source>
        <dbReference type="Pfam" id="PF16321"/>
    </source>
</evidence>
<dbReference type="Gene3D" id="3.30.160.100">
    <property type="entry name" value="Ribosome hibernation promotion factor-like"/>
    <property type="match status" value="1"/>
</dbReference>
<dbReference type="Pfam" id="PF16321">
    <property type="entry name" value="Ribosom_S30AE_C"/>
    <property type="match status" value="1"/>
</dbReference>